<gene>
    <name evidence="1" type="ORF">ABQ292_08275</name>
</gene>
<sequence>MDQLRDRYHVGHNPPGYLADSRPACFDEWWLAANYLHVLMQEYADADDEAAYVVIGDSPAPRELLLDGGYPRMRMHADAVLQDDPPREGVDYSAAVEDNSGRLIAFWLLRVLCLGEDDGTDLSTGGGH</sequence>
<evidence type="ECO:0000313" key="2">
    <source>
        <dbReference type="Proteomes" id="UP001560045"/>
    </source>
</evidence>
<dbReference type="EMBL" id="JBFNXQ010000019">
    <property type="protein sequence ID" value="MEX5718365.1"/>
    <property type="molecule type" value="Genomic_DNA"/>
</dbReference>
<keyword evidence="2" id="KW-1185">Reference proteome</keyword>
<accession>A0ABV3XCS1</accession>
<comment type="caution">
    <text evidence="1">The sequence shown here is derived from an EMBL/GenBank/DDBJ whole genome shotgun (WGS) entry which is preliminary data.</text>
</comment>
<proteinExistence type="predicted"/>
<dbReference type="RefSeq" id="WP_369205141.1">
    <property type="nucleotide sequence ID" value="NZ_JBFNXQ010000019.1"/>
</dbReference>
<evidence type="ECO:0000313" key="1">
    <source>
        <dbReference type="EMBL" id="MEX5718365.1"/>
    </source>
</evidence>
<name>A0ABV3XCS1_9ACTN</name>
<dbReference type="Proteomes" id="UP001560045">
    <property type="component" value="Unassembled WGS sequence"/>
</dbReference>
<organism evidence="1 2">
    <name type="scientific">Geodermatophilus maliterrae</name>
    <dbReference type="NCBI Taxonomy" id="3162531"/>
    <lineage>
        <taxon>Bacteria</taxon>
        <taxon>Bacillati</taxon>
        <taxon>Actinomycetota</taxon>
        <taxon>Actinomycetes</taxon>
        <taxon>Geodermatophilales</taxon>
        <taxon>Geodermatophilaceae</taxon>
        <taxon>Geodermatophilus</taxon>
    </lineage>
</organism>
<protein>
    <submittedName>
        <fullName evidence="1">Uncharacterized protein</fullName>
    </submittedName>
</protein>
<reference evidence="1 2" key="1">
    <citation type="submission" date="2024-06" db="EMBL/GenBank/DDBJ databases">
        <title>Draft genome sequence of Geodermatophilus badlandi, a novel member of the Geodermatophilaceae isolated from badland sedimentary rocks in the Red desert, Wyoming, USA.</title>
        <authorList>
            <person name="Ben Tekaya S."/>
            <person name="Nouioui I."/>
            <person name="Flores G.M."/>
            <person name="Shaal M.N."/>
            <person name="Bredoire F."/>
            <person name="Basile F."/>
            <person name="Van Diepen L."/>
            <person name="Ward N.L."/>
        </authorList>
    </citation>
    <scope>NUCLEOTIDE SEQUENCE [LARGE SCALE GENOMIC DNA]</scope>
    <source>
        <strain evidence="1 2">WL48A</strain>
    </source>
</reference>